<gene>
    <name evidence="2" type="ORF">ANTHELSMS3_00975</name>
</gene>
<dbReference type="InterPro" id="IPR011009">
    <property type="entry name" value="Kinase-like_dom_sf"/>
</dbReference>
<protein>
    <submittedName>
        <fullName evidence="2">Phosphotransferase enzyme family protein</fullName>
    </submittedName>
</protein>
<organism evidence="2 3">
    <name type="scientific">Antarctobacter heliothermus</name>
    <dbReference type="NCBI Taxonomy" id="74033"/>
    <lineage>
        <taxon>Bacteria</taxon>
        <taxon>Pseudomonadati</taxon>
        <taxon>Pseudomonadota</taxon>
        <taxon>Alphaproteobacteria</taxon>
        <taxon>Rhodobacterales</taxon>
        <taxon>Roseobacteraceae</taxon>
        <taxon>Antarctobacter</taxon>
    </lineage>
</organism>
<dbReference type="Proteomes" id="UP000203589">
    <property type="component" value="Chromosome"/>
</dbReference>
<dbReference type="RefSeq" id="WP_094033895.1">
    <property type="nucleotide sequence ID" value="NZ_CP022540.1"/>
</dbReference>
<evidence type="ECO:0000313" key="3">
    <source>
        <dbReference type="Proteomes" id="UP000203589"/>
    </source>
</evidence>
<dbReference type="AlphaFoldDB" id="A0A222E152"/>
<proteinExistence type="predicted"/>
<dbReference type="GO" id="GO:0016740">
    <property type="term" value="F:transferase activity"/>
    <property type="evidence" value="ECO:0007669"/>
    <property type="project" value="UniProtKB-KW"/>
</dbReference>
<evidence type="ECO:0000259" key="1">
    <source>
        <dbReference type="Pfam" id="PF01636"/>
    </source>
</evidence>
<dbReference type="Pfam" id="PF01636">
    <property type="entry name" value="APH"/>
    <property type="match status" value="1"/>
</dbReference>
<dbReference type="KEGG" id="aht:ANTHELSMS3_00975"/>
<keyword evidence="3" id="KW-1185">Reference proteome</keyword>
<name>A0A222E152_9RHOB</name>
<dbReference type="EMBL" id="CP022540">
    <property type="protein sequence ID" value="ASP19691.1"/>
    <property type="molecule type" value="Genomic_DNA"/>
</dbReference>
<accession>A0A222E152</accession>
<keyword evidence="2" id="KW-0808">Transferase</keyword>
<dbReference type="OrthoDB" id="9809275at2"/>
<dbReference type="Gene3D" id="3.90.1200.10">
    <property type="match status" value="1"/>
</dbReference>
<reference evidence="2 3" key="1">
    <citation type="submission" date="2017-07" db="EMBL/GenBank/DDBJ databases">
        <title>Genome Sequence of Antarctobacter heliothermus Strain SMS3 Isolated from a culture of the Diatom Skeletonema marinoi.</title>
        <authorList>
            <person name="Topel M."/>
            <person name="Pinder M.I.M."/>
            <person name="Johansson O.N."/>
            <person name="Kourtchenko O."/>
            <person name="Godhe A."/>
            <person name="Clarke A.K."/>
        </authorList>
    </citation>
    <scope>NUCLEOTIDE SEQUENCE [LARGE SCALE GENOMIC DNA]</scope>
    <source>
        <strain evidence="2 3">SMS3</strain>
    </source>
</reference>
<feature type="domain" description="Aminoglycoside phosphotransferase" evidence="1">
    <location>
        <begin position="16"/>
        <end position="233"/>
    </location>
</feature>
<dbReference type="InterPro" id="IPR002575">
    <property type="entry name" value="Aminoglycoside_PTrfase"/>
</dbReference>
<dbReference type="SUPFAM" id="SSF56112">
    <property type="entry name" value="Protein kinase-like (PK-like)"/>
    <property type="match status" value="1"/>
</dbReference>
<evidence type="ECO:0000313" key="2">
    <source>
        <dbReference type="EMBL" id="ASP19691.1"/>
    </source>
</evidence>
<sequence>MNGFLTACGWGDARQEPLAGDASARRYTRLHLKGKTAILMQDPEGDVRLFARLAQHLTGLDLSAPRILTKDSANGLLLIEDLGDGLLARLAQTPQDEHDLYLLATDALIALHNVPPPPHLPLATPDRMAQMVDLAFLHYTHAPNALPQAVAAFVPLLQAHAQPCDVMVLRDYHAENILYLPDRQGAARAGLLDFQDAMQGHRAYDLVSLIEDARRDVSAHTAKACIAHYLTATGLPTDAFHASLAVLGAQRNLRILGVFARLASSRGKPHYIDLIPRVWGHLQTDLAHPVLAPVKLILDSALPAPDAAHLERLKATCPTP</sequence>
<dbReference type="Gene3D" id="3.30.200.20">
    <property type="entry name" value="Phosphorylase Kinase, domain 1"/>
    <property type="match status" value="1"/>
</dbReference>